<protein>
    <recommendedName>
        <fullName evidence="11">Beta-xylanase</fullName>
        <ecNumber evidence="11">3.2.1.8</ecNumber>
    </recommendedName>
</protein>
<evidence type="ECO:0000256" key="8">
    <source>
        <dbReference type="ARBA" id="ARBA00023295"/>
    </source>
</evidence>
<dbReference type="PROSITE" id="PS51760">
    <property type="entry name" value="GH10_2"/>
    <property type="match status" value="1"/>
</dbReference>
<evidence type="ECO:0000256" key="5">
    <source>
        <dbReference type="ARBA" id="ARBA00022737"/>
    </source>
</evidence>
<dbReference type="InterPro" id="IPR003305">
    <property type="entry name" value="CenC_carb-bd"/>
</dbReference>
<dbReference type="InterPro" id="IPR044846">
    <property type="entry name" value="GH10"/>
</dbReference>
<evidence type="ECO:0000256" key="2">
    <source>
        <dbReference type="ARBA" id="ARBA00007495"/>
    </source>
</evidence>
<evidence type="ECO:0000256" key="12">
    <source>
        <dbReference type="SAM" id="SignalP"/>
    </source>
</evidence>
<name>A0ABR7YNT4_9SPHI</name>
<dbReference type="Pfam" id="PF00331">
    <property type="entry name" value="Glyco_hydro_10"/>
    <property type="match status" value="2"/>
</dbReference>
<dbReference type="EMBL" id="JACOIK010000005">
    <property type="protein sequence ID" value="MBD1432970.1"/>
    <property type="molecule type" value="Genomic_DNA"/>
</dbReference>
<evidence type="ECO:0000256" key="1">
    <source>
        <dbReference type="ARBA" id="ARBA00000681"/>
    </source>
</evidence>
<dbReference type="PROSITE" id="PS51257">
    <property type="entry name" value="PROKAR_LIPOPROTEIN"/>
    <property type="match status" value="1"/>
</dbReference>
<dbReference type="SUPFAM" id="SSF51445">
    <property type="entry name" value="(Trans)glycosidases"/>
    <property type="match status" value="1"/>
</dbReference>
<feature type="active site" description="Nucleophile" evidence="10">
    <location>
        <position position="611"/>
    </location>
</feature>
<dbReference type="EC" id="3.2.1.8" evidence="11"/>
<dbReference type="InterPro" id="IPR031158">
    <property type="entry name" value="GH10_AS"/>
</dbReference>
<feature type="domain" description="GH10" evidence="13">
    <location>
        <begin position="37"/>
        <end position="695"/>
    </location>
</feature>
<dbReference type="PANTHER" id="PTHR31490">
    <property type="entry name" value="GLYCOSYL HYDROLASE"/>
    <property type="match status" value="1"/>
</dbReference>
<keyword evidence="3" id="KW-0858">Xylan degradation</keyword>
<keyword evidence="4 12" id="KW-0732">Signal</keyword>
<evidence type="ECO:0000256" key="7">
    <source>
        <dbReference type="ARBA" id="ARBA00023277"/>
    </source>
</evidence>
<organism evidence="14 15">
    <name type="scientific">Sphingobacterium micropteri</name>
    <dbReference type="NCBI Taxonomy" id="2763501"/>
    <lineage>
        <taxon>Bacteria</taxon>
        <taxon>Pseudomonadati</taxon>
        <taxon>Bacteroidota</taxon>
        <taxon>Sphingobacteriia</taxon>
        <taxon>Sphingobacteriales</taxon>
        <taxon>Sphingobacteriaceae</taxon>
        <taxon>Sphingobacterium</taxon>
    </lineage>
</organism>
<evidence type="ECO:0000256" key="11">
    <source>
        <dbReference type="RuleBase" id="RU361174"/>
    </source>
</evidence>
<evidence type="ECO:0000313" key="15">
    <source>
        <dbReference type="Proteomes" id="UP000602759"/>
    </source>
</evidence>
<comment type="similarity">
    <text evidence="2 11">Belongs to the glycosyl hydrolase 10 (cellulase F) family.</text>
</comment>
<dbReference type="PRINTS" id="PR00134">
    <property type="entry name" value="GLHYDRLASE10"/>
</dbReference>
<keyword evidence="15" id="KW-1185">Reference proteome</keyword>
<evidence type="ECO:0000313" key="14">
    <source>
        <dbReference type="EMBL" id="MBD1432970.1"/>
    </source>
</evidence>
<dbReference type="Proteomes" id="UP000602759">
    <property type="component" value="Unassembled WGS sequence"/>
</dbReference>
<reference evidence="14 15" key="1">
    <citation type="submission" date="2020-08" db="EMBL/GenBank/DDBJ databases">
        <title>Sphingobacterium sp. DN00404 isolated from aquaculture water.</title>
        <authorList>
            <person name="Zhang M."/>
        </authorList>
    </citation>
    <scope>NUCLEOTIDE SEQUENCE [LARGE SCALE GENOMIC DNA]</scope>
    <source>
        <strain evidence="14 15">DN00404</strain>
    </source>
</reference>
<dbReference type="InterPro" id="IPR008979">
    <property type="entry name" value="Galactose-bd-like_sf"/>
</dbReference>
<evidence type="ECO:0000256" key="4">
    <source>
        <dbReference type="ARBA" id="ARBA00022729"/>
    </source>
</evidence>
<sequence>MMKKYIKYASAILLSLLILTSCQKNLTAPDGYSVTEAPTSGTLRALAQNLGLKIGAAFSQADMANPERMAIMKSEFDNVTFGYHMKHGAVVQNDGSFNWTTTDAMVASAKQNGLDIYGHTLVWHQNQNATWLKTVVAPPVTEFFGPNLVVNPTFETDLTGWTQLNPNPAGGCGAIHQRVASGGRNGTAGLQVGTCAAITDAGYWRVQIQGNLSANMQAGGNYLVEFWVKSSAATTVQFETRGTEPQYKTFPTTTDWTKVTLNFTANGTEDAIAFDLHSPEKATFQIDDVSVRQVFDGPPNIVANPAFETDLTGWAQLNPNPSGGCGVIHERVANDGRNGTGGLRVGTCAAITDEGYWRVQIRGDLAEKMQAGVDYVVEFYIKSSTATTVQFETRESSGGDAQYATFPTTTDWTKVTLIFKAKGTEDAIAFDLHTAEKATFHIDDVSVKVYIPDNSGDGPSEEDKAKIRNEMKTWIDAIVGRYKADVRSWDVVNEPMADGASGLRTSKNSDASSSDIFFWSDILGRDYGLHAFQYAEGADPEALLFINDYNLESNPAKLDSLIAYVNELNEKGAKIDGIGTQMHISDPKSYGPIREMFEKLAATGLLVKISELDVKSSPSGGTELSPINAEFQAAMYEYVIKTYLEVIPKEQRYGITIWGIDDASSWLNTSERKYFPLLWDNSFQRKPAYHAIYQMLNGQ</sequence>
<evidence type="ECO:0000256" key="3">
    <source>
        <dbReference type="ARBA" id="ARBA00022651"/>
    </source>
</evidence>
<dbReference type="PANTHER" id="PTHR31490:SF88">
    <property type="entry name" value="BETA-XYLANASE"/>
    <property type="match status" value="1"/>
</dbReference>
<keyword evidence="5" id="KW-0677">Repeat</keyword>
<keyword evidence="9 11" id="KW-0624">Polysaccharide degradation</keyword>
<dbReference type="PROSITE" id="PS00591">
    <property type="entry name" value="GH10_1"/>
    <property type="match status" value="1"/>
</dbReference>
<dbReference type="InterPro" id="IPR001000">
    <property type="entry name" value="GH10_dom"/>
</dbReference>
<gene>
    <name evidence="14" type="ORF">H8B06_09045</name>
</gene>
<keyword evidence="7 11" id="KW-0119">Carbohydrate metabolism</keyword>
<dbReference type="InterPro" id="IPR017853">
    <property type="entry name" value="GH"/>
</dbReference>
<dbReference type="RefSeq" id="WP_190993945.1">
    <property type="nucleotide sequence ID" value="NZ_JACOIK010000005.1"/>
</dbReference>
<dbReference type="Pfam" id="PF02018">
    <property type="entry name" value="CBM_4_9"/>
    <property type="match status" value="2"/>
</dbReference>
<comment type="caution">
    <text evidence="14">The sequence shown here is derived from an EMBL/GenBank/DDBJ whole genome shotgun (WGS) entry which is preliminary data.</text>
</comment>
<feature type="signal peptide" evidence="12">
    <location>
        <begin position="1"/>
        <end position="24"/>
    </location>
</feature>
<dbReference type="Gene3D" id="2.60.120.260">
    <property type="entry name" value="Galactose-binding domain-like"/>
    <property type="match status" value="2"/>
</dbReference>
<dbReference type="Gene3D" id="3.20.20.80">
    <property type="entry name" value="Glycosidases"/>
    <property type="match status" value="2"/>
</dbReference>
<evidence type="ECO:0000256" key="10">
    <source>
        <dbReference type="PROSITE-ProRule" id="PRU10061"/>
    </source>
</evidence>
<proteinExistence type="inferred from homology"/>
<dbReference type="SUPFAM" id="SSF49785">
    <property type="entry name" value="Galactose-binding domain-like"/>
    <property type="match status" value="2"/>
</dbReference>
<evidence type="ECO:0000256" key="6">
    <source>
        <dbReference type="ARBA" id="ARBA00022801"/>
    </source>
</evidence>
<accession>A0ABR7YNT4</accession>
<evidence type="ECO:0000259" key="13">
    <source>
        <dbReference type="PROSITE" id="PS51760"/>
    </source>
</evidence>
<evidence type="ECO:0000256" key="9">
    <source>
        <dbReference type="ARBA" id="ARBA00023326"/>
    </source>
</evidence>
<keyword evidence="8 11" id="KW-0326">Glycosidase</keyword>
<keyword evidence="6 11" id="KW-0378">Hydrolase</keyword>
<feature type="chain" id="PRO_5045479155" description="Beta-xylanase" evidence="12">
    <location>
        <begin position="25"/>
        <end position="699"/>
    </location>
</feature>
<dbReference type="SMART" id="SM00633">
    <property type="entry name" value="Glyco_10"/>
    <property type="match status" value="1"/>
</dbReference>
<comment type="catalytic activity">
    <reaction evidence="1 11">
        <text>Endohydrolysis of (1-&gt;4)-beta-D-xylosidic linkages in xylans.</text>
        <dbReference type="EC" id="3.2.1.8"/>
    </reaction>
</comment>